<dbReference type="SUPFAM" id="SSF56235">
    <property type="entry name" value="N-terminal nucleophile aminohydrolases (Ntn hydrolases)"/>
    <property type="match status" value="1"/>
</dbReference>
<dbReference type="PANTHER" id="PTHR43881">
    <property type="entry name" value="GAMMA-GLUTAMYLTRANSPEPTIDASE (AFU_ORTHOLOGUE AFUA_4G13580)"/>
    <property type="match status" value="1"/>
</dbReference>
<evidence type="ECO:0000256" key="3">
    <source>
        <dbReference type="SAM" id="MobiDB-lite"/>
    </source>
</evidence>
<sequence length="552" mass="59417">MEAKQMHSSKSLEFRSRRSVVHSTKGIVCSSQTQASAAGVKILEKGGNCVDACVAAAAALTVLEPHMTGIGGDMFALFYDNSSKSVHGINGSGRSPAGLTYELAKSVSDTPRLKAESIHAVTVPGAFAGWVDSIEKWGSGLPLEDILAPAIDMAENGWLVGEITADLWKKGMASIQRWPSNGTSLFTENGQAPKMGEFFTNKELANTFRVLAKGGKQAFYDGPVGDKILEDLQKRGSSMVKQDLLNHKSVFVDPISLQYNDLKVWEIPPNGQGLVALQVLGMFKHTDCETAEHNSVEYLHAVIELLKLAFNDASRHIADPDHMTVSAEDLLSDAYLKSRASVFSKDHATHELLKDSMYDSDTVYLTATDKDGNACSFINSVYQLFGSGIVPEGLGFALHNRGANFSLSERSANAVGPSKRPYHTIIPAMVTKTNGDLYCTYGVMGAFMQPQGHVQVFLNMHKFGMSVQEALDAPRVCVSPSVDGSTEAIIQIEEGIPTDVIEGLKAKGHKIEIVCGTERALFGRGQIIKAEEGTRYSGGSDPRGDGSAIPQV</sequence>
<gene>
    <name evidence="4" type="ORF">CANCADRAFT_94507</name>
</gene>
<feature type="region of interest" description="Disordered" evidence="3">
    <location>
        <begin position="533"/>
        <end position="552"/>
    </location>
</feature>
<proteinExistence type="predicted"/>
<dbReference type="InterPro" id="IPR043138">
    <property type="entry name" value="GGT_lsub"/>
</dbReference>
<protein>
    <recommendedName>
        <fullName evidence="6">Gamma-glutamyltransferase</fullName>
    </recommendedName>
</protein>
<dbReference type="GO" id="GO:0036374">
    <property type="term" value="F:glutathione hydrolase activity"/>
    <property type="evidence" value="ECO:0007669"/>
    <property type="project" value="InterPro"/>
</dbReference>
<dbReference type="Proteomes" id="UP000095023">
    <property type="component" value="Unassembled WGS sequence"/>
</dbReference>
<dbReference type="NCBIfam" id="TIGR00066">
    <property type="entry name" value="g_glut_trans"/>
    <property type="match status" value="1"/>
</dbReference>
<dbReference type="GO" id="GO:0006751">
    <property type="term" value="P:glutathione catabolic process"/>
    <property type="evidence" value="ECO:0007669"/>
    <property type="project" value="InterPro"/>
</dbReference>
<dbReference type="EMBL" id="KV453841">
    <property type="protein sequence ID" value="ODV92869.1"/>
    <property type="molecule type" value="Genomic_DNA"/>
</dbReference>
<dbReference type="Gene3D" id="3.60.20.40">
    <property type="match status" value="1"/>
</dbReference>
<dbReference type="Pfam" id="PF01019">
    <property type="entry name" value="G_glu_transpept"/>
    <property type="match status" value="1"/>
</dbReference>
<organism evidence="4 5">
    <name type="scientific">Tortispora caseinolytica NRRL Y-17796</name>
    <dbReference type="NCBI Taxonomy" id="767744"/>
    <lineage>
        <taxon>Eukaryota</taxon>
        <taxon>Fungi</taxon>
        <taxon>Dikarya</taxon>
        <taxon>Ascomycota</taxon>
        <taxon>Saccharomycotina</taxon>
        <taxon>Trigonopsidomycetes</taxon>
        <taxon>Trigonopsidales</taxon>
        <taxon>Trigonopsidaceae</taxon>
        <taxon>Tortispora</taxon>
    </lineage>
</organism>
<evidence type="ECO:0000256" key="1">
    <source>
        <dbReference type="PIRSR" id="PIRSR600101-1"/>
    </source>
</evidence>
<keyword evidence="5" id="KW-1185">Reference proteome</keyword>
<dbReference type="PANTHER" id="PTHR43881:SF1">
    <property type="entry name" value="GAMMA-GLUTAMYLTRANSPEPTIDASE (AFU_ORTHOLOGUE AFUA_4G13580)"/>
    <property type="match status" value="1"/>
</dbReference>
<dbReference type="InterPro" id="IPR043137">
    <property type="entry name" value="GGT_ssub_C"/>
</dbReference>
<accession>A0A1E4TMA5</accession>
<evidence type="ECO:0000313" key="5">
    <source>
        <dbReference type="Proteomes" id="UP000095023"/>
    </source>
</evidence>
<dbReference type="InterPro" id="IPR052896">
    <property type="entry name" value="GGT-like_enzyme"/>
</dbReference>
<evidence type="ECO:0000313" key="4">
    <source>
        <dbReference type="EMBL" id="ODV92869.1"/>
    </source>
</evidence>
<dbReference type="OrthoDB" id="2015213at2759"/>
<evidence type="ECO:0000256" key="2">
    <source>
        <dbReference type="PIRSR" id="PIRSR600101-2"/>
    </source>
</evidence>
<dbReference type="PRINTS" id="PR01210">
    <property type="entry name" value="GGTRANSPTASE"/>
</dbReference>
<dbReference type="Gene3D" id="1.10.246.130">
    <property type="match status" value="1"/>
</dbReference>
<dbReference type="InterPro" id="IPR029055">
    <property type="entry name" value="Ntn_hydrolases_N"/>
</dbReference>
<evidence type="ECO:0008006" key="6">
    <source>
        <dbReference type="Google" id="ProtNLM"/>
    </source>
</evidence>
<dbReference type="AlphaFoldDB" id="A0A1E4TMA5"/>
<feature type="binding site" evidence="2">
    <location>
        <position position="446"/>
    </location>
    <ligand>
        <name>L-glutamate</name>
        <dbReference type="ChEBI" id="CHEBI:29985"/>
    </ligand>
</feature>
<feature type="active site" description="Nucleophile" evidence="1">
    <location>
        <position position="362"/>
    </location>
</feature>
<dbReference type="InterPro" id="IPR000101">
    <property type="entry name" value="GGT_peptidase"/>
</dbReference>
<name>A0A1E4TMA5_9ASCO</name>
<reference evidence="5" key="1">
    <citation type="submission" date="2016-02" db="EMBL/GenBank/DDBJ databases">
        <title>Comparative genomics of biotechnologically important yeasts.</title>
        <authorList>
            <consortium name="DOE Joint Genome Institute"/>
            <person name="Riley R."/>
            <person name="Haridas S."/>
            <person name="Wolfe K.H."/>
            <person name="Lopes M.R."/>
            <person name="Hittinger C.T."/>
            <person name="Goker M."/>
            <person name="Salamov A."/>
            <person name="Wisecaver J."/>
            <person name="Long T.M."/>
            <person name="Aerts A.L."/>
            <person name="Barry K."/>
            <person name="Choi C."/>
            <person name="Clum A."/>
            <person name="Coughlan A.Y."/>
            <person name="Deshpande S."/>
            <person name="Douglass A.P."/>
            <person name="Hanson S.J."/>
            <person name="Klenk H.-P."/>
            <person name="Labutti K."/>
            <person name="Lapidus A."/>
            <person name="Lindquist E."/>
            <person name="Lipzen A."/>
            <person name="Meier-Kolthoff J.P."/>
            <person name="Ohm R.A."/>
            <person name="Otillar R.P."/>
            <person name="Pangilinan J."/>
            <person name="Peng Y."/>
            <person name="Rokas A."/>
            <person name="Rosa C.A."/>
            <person name="Scheuner C."/>
            <person name="Sibirny A.A."/>
            <person name="Slot J.C."/>
            <person name="Stielow J.B."/>
            <person name="Sun H."/>
            <person name="Kurtzman C.P."/>
            <person name="Blackwell M."/>
            <person name="Jeffries T.W."/>
            <person name="Grigoriev I.V."/>
        </authorList>
    </citation>
    <scope>NUCLEOTIDE SEQUENCE [LARGE SCALE GENOMIC DNA]</scope>
    <source>
        <strain evidence="5">NRRL Y-17796</strain>
    </source>
</reference>